<reference evidence="6" key="1">
    <citation type="submission" date="2021-01" db="EMBL/GenBank/DDBJ databases">
        <title>Metabolic potential, ecology and presence of endohyphal bacteria is reflected in genomic diversity of Mucoromycotina.</title>
        <authorList>
            <person name="Muszewska A."/>
            <person name="Okrasinska A."/>
            <person name="Steczkiewicz K."/>
            <person name="Drgas O."/>
            <person name="Orlowska M."/>
            <person name="Perlinska-Lenart U."/>
            <person name="Aleksandrzak-Piekarczyk T."/>
            <person name="Szatraj K."/>
            <person name="Zielenkiewicz U."/>
            <person name="Pilsyk S."/>
            <person name="Malc E."/>
            <person name="Mieczkowski P."/>
            <person name="Kruszewska J.S."/>
            <person name="Biernat P."/>
            <person name="Pawlowska J."/>
        </authorList>
    </citation>
    <scope>NUCLEOTIDE SEQUENCE</scope>
    <source>
        <strain evidence="6">WA0000018081</strain>
    </source>
</reference>
<dbReference type="InterPro" id="IPR036028">
    <property type="entry name" value="SH3-like_dom_sf"/>
</dbReference>
<dbReference type="Proteomes" id="UP000613177">
    <property type="component" value="Unassembled WGS sequence"/>
</dbReference>
<evidence type="ECO:0000256" key="3">
    <source>
        <dbReference type="PROSITE-ProRule" id="PRU00192"/>
    </source>
</evidence>
<accession>A0A8H7SNJ4</accession>
<dbReference type="FunFam" id="2.30.30.40:FF:000100">
    <property type="entry name" value="SH3 domain-containing YSC84-like protein 1"/>
    <property type="match status" value="1"/>
</dbReference>
<dbReference type="PRINTS" id="PR00452">
    <property type="entry name" value="SH3DOMAIN"/>
</dbReference>
<comment type="similarity">
    <text evidence="1">Belongs to the SH3YL1 family.</text>
</comment>
<gene>
    <name evidence="6" type="ORF">INT48_005205</name>
</gene>
<dbReference type="Pfam" id="PF00018">
    <property type="entry name" value="SH3_1"/>
    <property type="match status" value="1"/>
</dbReference>
<dbReference type="Gene3D" id="2.30.30.40">
    <property type="entry name" value="SH3 Domains"/>
    <property type="match status" value="1"/>
</dbReference>
<dbReference type="InterPro" id="IPR033643">
    <property type="entry name" value="SYLF_SH3YL1-like"/>
</dbReference>
<sequence length="379" mass="40571">MPVNINSPLPSSLASECRKAARILNNFTDTGKGVDIIIPPHILANAKGLAIFTVLKAGFLFSGRAGSGLVVARQYLYLNFVIVASAWSAPSAIMTGGMGFGGQIGAELTDFIMVLNTSSAVKTFMHHGSITLGGNISVAAGPIGRNAEASGTASLKNVSAVYSYSKTRGLFAGVSLEGSVIVERFDANKKMYGSKVKSRDLLNGSIAPPASAQELYCALELKTRSGSMNNNNDGGAGSRFRYMDDDSSINSESTGNVSQSFSRAAVRSMAKTGANNVSKPVSNYADTSNYLDASRFNSSDFDPPRQITNTESRSLVRNEPEELQARALFNFTGEQEGDLVFHKGDIISIIRKTDTQNDWWTGKLNNRQGIFPANFVQML</sequence>
<keyword evidence="7" id="KW-1185">Reference proteome</keyword>
<evidence type="ECO:0000256" key="4">
    <source>
        <dbReference type="SAM" id="MobiDB-lite"/>
    </source>
</evidence>
<keyword evidence="2 3" id="KW-0728">SH3 domain</keyword>
<evidence type="ECO:0000313" key="7">
    <source>
        <dbReference type="Proteomes" id="UP000613177"/>
    </source>
</evidence>
<evidence type="ECO:0000256" key="1">
    <source>
        <dbReference type="ARBA" id="ARBA00007761"/>
    </source>
</evidence>
<comment type="caution">
    <text evidence="6">The sequence shown here is derived from an EMBL/GenBank/DDBJ whole genome shotgun (WGS) entry which is preliminary data.</text>
</comment>
<dbReference type="CDD" id="cd11842">
    <property type="entry name" value="SH3_Ysc84p_like"/>
    <property type="match status" value="1"/>
</dbReference>
<dbReference type="InterPro" id="IPR001452">
    <property type="entry name" value="SH3_domain"/>
</dbReference>
<dbReference type="PROSITE" id="PS50002">
    <property type="entry name" value="SH3"/>
    <property type="match status" value="1"/>
</dbReference>
<evidence type="ECO:0000313" key="6">
    <source>
        <dbReference type="EMBL" id="KAG2233864.1"/>
    </source>
</evidence>
<dbReference type="AlphaFoldDB" id="A0A8H7SNJ4"/>
<feature type="domain" description="SH3" evidence="5">
    <location>
        <begin position="320"/>
        <end position="379"/>
    </location>
</feature>
<dbReference type="GO" id="GO:0035091">
    <property type="term" value="F:phosphatidylinositol binding"/>
    <property type="evidence" value="ECO:0007669"/>
    <property type="project" value="TreeGrafter"/>
</dbReference>
<dbReference type="GO" id="GO:0051666">
    <property type="term" value="P:actin cortical patch localization"/>
    <property type="evidence" value="ECO:0007669"/>
    <property type="project" value="UniProtKB-ARBA"/>
</dbReference>
<feature type="region of interest" description="Disordered" evidence="4">
    <location>
        <begin position="226"/>
        <end position="256"/>
    </location>
</feature>
<proteinExistence type="inferred from homology"/>
<dbReference type="InterPro" id="IPR007461">
    <property type="entry name" value="Ysc84_actin-binding"/>
</dbReference>
<dbReference type="SUPFAM" id="SSF50044">
    <property type="entry name" value="SH3-domain"/>
    <property type="match status" value="1"/>
</dbReference>
<dbReference type="Pfam" id="PF04366">
    <property type="entry name" value="Ysc84"/>
    <property type="match status" value="1"/>
</dbReference>
<dbReference type="SMART" id="SM00326">
    <property type="entry name" value="SH3"/>
    <property type="match status" value="1"/>
</dbReference>
<dbReference type="EMBL" id="JAEPRE010000067">
    <property type="protein sequence ID" value="KAG2233864.1"/>
    <property type="molecule type" value="Genomic_DNA"/>
</dbReference>
<dbReference type="PANTHER" id="PTHR15629">
    <property type="entry name" value="SH3YL1 PROTEIN"/>
    <property type="match status" value="1"/>
</dbReference>
<organism evidence="6 7">
    <name type="scientific">Thamnidium elegans</name>
    <dbReference type="NCBI Taxonomy" id="101142"/>
    <lineage>
        <taxon>Eukaryota</taxon>
        <taxon>Fungi</taxon>
        <taxon>Fungi incertae sedis</taxon>
        <taxon>Mucoromycota</taxon>
        <taxon>Mucoromycotina</taxon>
        <taxon>Mucoromycetes</taxon>
        <taxon>Mucorales</taxon>
        <taxon>Mucorineae</taxon>
        <taxon>Mucoraceae</taxon>
        <taxon>Thamnidium</taxon>
    </lineage>
</organism>
<dbReference type="CDD" id="cd11525">
    <property type="entry name" value="SYLF_SH3YL1_like"/>
    <property type="match status" value="1"/>
</dbReference>
<evidence type="ECO:0000256" key="2">
    <source>
        <dbReference type="ARBA" id="ARBA00022443"/>
    </source>
</evidence>
<name>A0A8H7SNJ4_9FUNG</name>
<dbReference type="PANTHER" id="PTHR15629:SF2">
    <property type="entry name" value="SH3 DOMAIN-CONTAINING YSC84-LIKE PROTEIN 1"/>
    <property type="match status" value="1"/>
</dbReference>
<protein>
    <recommendedName>
        <fullName evidence="5">SH3 domain-containing protein</fullName>
    </recommendedName>
</protein>
<evidence type="ECO:0000259" key="5">
    <source>
        <dbReference type="PROSITE" id="PS50002"/>
    </source>
</evidence>
<dbReference type="InterPro" id="IPR051702">
    <property type="entry name" value="SH3_domain_YSC84-like"/>
</dbReference>